<protein>
    <recommendedName>
        <fullName evidence="2">Major facilitator superfamily (MFS) profile domain-containing protein</fullName>
    </recommendedName>
</protein>
<accession>A0A3B0VDJ8</accession>
<name>A0A3B0VDJ8_9ZZZZ</name>
<dbReference type="AlphaFoldDB" id="A0A3B0VDJ8"/>
<feature type="transmembrane region" description="Helical" evidence="1">
    <location>
        <begin position="53"/>
        <end position="73"/>
    </location>
</feature>
<keyword evidence="1" id="KW-1133">Transmembrane helix</keyword>
<dbReference type="InterPro" id="IPR020846">
    <property type="entry name" value="MFS_dom"/>
</dbReference>
<feature type="domain" description="Major facilitator superfamily (MFS) profile" evidence="2">
    <location>
        <begin position="1"/>
        <end position="79"/>
    </location>
</feature>
<evidence type="ECO:0000256" key="1">
    <source>
        <dbReference type="SAM" id="Phobius"/>
    </source>
</evidence>
<evidence type="ECO:0000259" key="2">
    <source>
        <dbReference type="PROSITE" id="PS50850"/>
    </source>
</evidence>
<dbReference type="Gene3D" id="1.20.1250.20">
    <property type="entry name" value="MFS general substrate transporter like domains"/>
    <property type="match status" value="1"/>
</dbReference>
<dbReference type="PROSITE" id="PS50850">
    <property type="entry name" value="MFS"/>
    <property type="match status" value="1"/>
</dbReference>
<feature type="transmembrane region" description="Helical" evidence="1">
    <location>
        <begin position="27"/>
        <end position="46"/>
    </location>
</feature>
<gene>
    <name evidence="3" type="ORF">MNBD_CHLOROFLEXI01-1397</name>
</gene>
<dbReference type="GO" id="GO:0022857">
    <property type="term" value="F:transmembrane transporter activity"/>
    <property type="evidence" value="ECO:0007669"/>
    <property type="project" value="InterPro"/>
</dbReference>
<evidence type="ECO:0000313" key="3">
    <source>
        <dbReference type="EMBL" id="VAW40981.1"/>
    </source>
</evidence>
<dbReference type="SUPFAM" id="SSF103473">
    <property type="entry name" value="MFS general substrate transporter"/>
    <property type="match status" value="1"/>
</dbReference>
<dbReference type="EMBL" id="UOEU01000821">
    <property type="protein sequence ID" value="VAW40981.1"/>
    <property type="molecule type" value="Genomic_DNA"/>
</dbReference>
<proteinExistence type="predicted"/>
<keyword evidence="1" id="KW-0472">Membrane</keyword>
<organism evidence="3">
    <name type="scientific">hydrothermal vent metagenome</name>
    <dbReference type="NCBI Taxonomy" id="652676"/>
    <lineage>
        <taxon>unclassified sequences</taxon>
        <taxon>metagenomes</taxon>
        <taxon>ecological metagenomes</taxon>
    </lineage>
</organism>
<sequence length="79" mass="8599">MLSTGLFFHMISIFDDSQLSASVAASVYLPIAVTTALVTLSGGFLIDRIAPRYLLVVSLFLQAICLWLVQYLTGVEVAF</sequence>
<reference evidence="3" key="1">
    <citation type="submission" date="2018-06" db="EMBL/GenBank/DDBJ databases">
        <authorList>
            <person name="Zhirakovskaya E."/>
        </authorList>
    </citation>
    <scope>NUCLEOTIDE SEQUENCE</scope>
</reference>
<keyword evidence="1" id="KW-0812">Transmembrane</keyword>
<dbReference type="InterPro" id="IPR036259">
    <property type="entry name" value="MFS_trans_sf"/>
</dbReference>
<feature type="non-terminal residue" evidence="3">
    <location>
        <position position="79"/>
    </location>
</feature>